<feature type="transmembrane region" description="Helical" evidence="6">
    <location>
        <begin position="322"/>
        <end position="341"/>
    </location>
</feature>
<comment type="subcellular location">
    <subcellularLocation>
        <location evidence="1">Cell membrane</location>
        <topology evidence="1">Multi-pass membrane protein</topology>
    </subcellularLocation>
</comment>
<evidence type="ECO:0000256" key="3">
    <source>
        <dbReference type="ARBA" id="ARBA00022692"/>
    </source>
</evidence>
<dbReference type="InterPro" id="IPR011701">
    <property type="entry name" value="MFS"/>
</dbReference>
<feature type="transmembrane region" description="Helical" evidence="6">
    <location>
        <begin position="91"/>
        <end position="109"/>
    </location>
</feature>
<feature type="transmembrane region" description="Helical" evidence="6">
    <location>
        <begin position="276"/>
        <end position="302"/>
    </location>
</feature>
<keyword evidence="9" id="KW-1185">Reference proteome</keyword>
<feature type="transmembrane region" description="Helical" evidence="6">
    <location>
        <begin position="115"/>
        <end position="136"/>
    </location>
</feature>
<gene>
    <name evidence="8" type="ORF">GCM10009836_35860</name>
</gene>
<protein>
    <submittedName>
        <fullName evidence="8">MFS transporter</fullName>
    </submittedName>
</protein>
<dbReference type="PROSITE" id="PS50850">
    <property type="entry name" value="MFS"/>
    <property type="match status" value="1"/>
</dbReference>
<feature type="transmembrane region" description="Helical" evidence="6">
    <location>
        <begin position="348"/>
        <end position="367"/>
    </location>
</feature>
<dbReference type="Proteomes" id="UP001500449">
    <property type="component" value="Unassembled WGS sequence"/>
</dbReference>
<reference evidence="8 9" key="1">
    <citation type="journal article" date="2019" name="Int. J. Syst. Evol. Microbiol.">
        <title>The Global Catalogue of Microorganisms (GCM) 10K type strain sequencing project: providing services to taxonomists for standard genome sequencing and annotation.</title>
        <authorList>
            <consortium name="The Broad Institute Genomics Platform"/>
            <consortium name="The Broad Institute Genome Sequencing Center for Infectious Disease"/>
            <person name="Wu L."/>
            <person name="Ma J."/>
        </authorList>
    </citation>
    <scope>NUCLEOTIDE SEQUENCE [LARGE SCALE GENOMIC DNA]</scope>
    <source>
        <strain evidence="8 9">JCM 16009</strain>
    </source>
</reference>
<dbReference type="RefSeq" id="WP_344418043.1">
    <property type="nucleotide sequence ID" value="NZ_BAAAQK010000009.1"/>
</dbReference>
<feature type="transmembrane region" description="Helical" evidence="6">
    <location>
        <begin position="448"/>
        <end position="469"/>
    </location>
</feature>
<feature type="transmembrane region" description="Helical" evidence="6">
    <location>
        <begin position="148"/>
        <end position="173"/>
    </location>
</feature>
<evidence type="ECO:0000256" key="4">
    <source>
        <dbReference type="ARBA" id="ARBA00022989"/>
    </source>
</evidence>
<evidence type="ECO:0000313" key="8">
    <source>
        <dbReference type="EMBL" id="GAA1852597.1"/>
    </source>
</evidence>
<feature type="transmembrane region" description="Helical" evidence="6">
    <location>
        <begin position="210"/>
        <end position="230"/>
    </location>
</feature>
<evidence type="ECO:0000256" key="6">
    <source>
        <dbReference type="SAM" id="Phobius"/>
    </source>
</evidence>
<dbReference type="Gene3D" id="1.20.1250.20">
    <property type="entry name" value="MFS general substrate transporter like domains"/>
    <property type="match status" value="1"/>
</dbReference>
<accession>A0ABN2N557</accession>
<evidence type="ECO:0000256" key="5">
    <source>
        <dbReference type="ARBA" id="ARBA00023136"/>
    </source>
</evidence>
<evidence type="ECO:0000259" key="7">
    <source>
        <dbReference type="PROSITE" id="PS50850"/>
    </source>
</evidence>
<organism evidence="8 9">
    <name type="scientific">Pseudonocardia ailaonensis</name>
    <dbReference type="NCBI Taxonomy" id="367279"/>
    <lineage>
        <taxon>Bacteria</taxon>
        <taxon>Bacillati</taxon>
        <taxon>Actinomycetota</taxon>
        <taxon>Actinomycetes</taxon>
        <taxon>Pseudonocardiales</taxon>
        <taxon>Pseudonocardiaceae</taxon>
        <taxon>Pseudonocardia</taxon>
    </lineage>
</organism>
<feature type="transmembrane region" description="Helical" evidence="6">
    <location>
        <begin position="179"/>
        <end position="198"/>
    </location>
</feature>
<evidence type="ECO:0000256" key="2">
    <source>
        <dbReference type="ARBA" id="ARBA00022448"/>
    </source>
</evidence>
<sequence length="489" mass="49193">MSEHTADVQTVEAAPAPEARSGRGLVVFTAVMTFAAGAVSYMLAPLLPVLQRDYSLSLGEVALVFTLIVLGGGVSVVLLPRSADALGDRGAAALGTGLMTAGTLVAGAVQTYPALLVGASLMGLGAATSQIGVGILRRHLPGTSVRTAVTVTQVAHALGGGAGLIAGGIALSYVDMRGFFFSAAAIYALIGVFAMVMIPRSPRNPDTRFGAADLVGLVVWVVALLYGIKLASSSGFLQPLSIVLLVVGLLGGAAWLRFERRSAAPVLHLDLLRSPVVAKTVVAGISIGMAIQAVTFLIPFYVQRSPDTAGFGFGFTVLDTGLVLLPYALAAAVSSVVAGTFISRGRPLFIAGVGAACHAVAGLTLALNLAHLPAFVVAAVVYGIGSGMVAVGLFGSVQSAVPEKLAGMGTSMVGIVLTISGSLGPAIYSAVLQASATAGPAAGPSPRGFVVCFVIALCVDLAVALLCVLHRYRATPATPAPRSAVAATP</sequence>
<keyword evidence="2" id="KW-0813">Transport</keyword>
<dbReference type="SUPFAM" id="SSF103473">
    <property type="entry name" value="MFS general substrate transporter"/>
    <property type="match status" value="1"/>
</dbReference>
<keyword evidence="4 6" id="KW-1133">Transmembrane helix</keyword>
<evidence type="ECO:0000313" key="9">
    <source>
        <dbReference type="Proteomes" id="UP001500449"/>
    </source>
</evidence>
<dbReference type="EMBL" id="BAAAQK010000009">
    <property type="protein sequence ID" value="GAA1852597.1"/>
    <property type="molecule type" value="Genomic_DNA"/>
</dbReference>
<dbReference type="PANTHER" id="PTHR42718">
    <property type="entry name" value="MAJOR FACILITATOR SUPERFAMILY MULTIDRUG TRANSPORTER MFSC"/>
    <property type="match status" value="1"/>
</dbReference>
<dbReference type="InterPro" id="IPR036259">
    <property type="entry name" value="MFS_trans_sf"/>
</dbReference>
<dbReference type="InterPro" id="IPR020846">
    <property type="entry name" value="MFS_dom"/>
</dbReference>
<feature type="transmembrane region" description="Helical" evidence="6">
    <location>
        <begin position="236"/>
        <end position="256"/>
    </location>
</feature>
<keyword evidence="5 6" id="KW-0472">Membrane</keyword>
<evidence type="ECO:0000256" key="1">
    <source>
        <dbReference type="ARBA" id="ARBA00004651"/>
    </source>
</evidence>
<comment type="caution">
    <text evidence="8">The sequence shown here is derived from an EMBL/GenBank/DDBJ whole genome shotgun (WGS) entry which is preliminary data.</text>
</comment>
<feature type="transmembrane region" description="Helical" evidence="6">
    <location>
        <begin position="25"/>
        <end position="44"/>
    </location>
</feature>
<proteinExistence type="predicted"/>
<feature type="transmembrane region" description="Helical" evidence="6">
    <location>
        <begin position="56"/>
        <end position="79"/>
    </location>
</feature>
<name>A0ABN2N557_9PSEU</name>
<feature type="transmembrane region" description="Helical" evidence="6">
    <location>
        <begin position="373"/>
        <end position="394"/>
    </location>
</feature>
<feature type="transmembrane region" description="Helical" evidence="6">
    <location>
        <begin position="406"/>
        <end position="428"/>
    </location>
</feature>
<feature type="domain" description="Major facilitator superfamily (MFS) profile" evidence="7">
    <location>
        <begin position="25"/>
        <end position="475"/>
    </location>
</feature>
<dbReference type="PANTHER" id="PTHR42718:SF9">
    <property type="entry name" value="MAJOR FACILITATOR SUPERFAMILY MULTIDRUG TRANSPORTER MFSC"/>
    <property type="match status" value="1"/>
</dbReference>
<keyword evidence="3 6" id="KW-0812">Transmembrane</keyword>
<dbReference type="Pfam" id="PF07690">
    <property type="entry name" value="MFS_1"/>
    <property type="match status" value="1"/>
</dbReference>